<evidence type="ECO:0000313" key="2">
    <source>
        <dbReference type="Proteomes" id="UP000887159"/>
    </source>
</evidence>
<protein>
    <submittedName>
        <fullName evidence="1">Uncharacterized protein</fullName>
    </submittedName>
</protein>
<name>A0A8X6VBS9_TRICX</name>
<dbReference type="EMBL" id="BMAU01021232">
    <property type="protein sequence ID" value="GFY02138.1"/>
    <property type="molecule type" value="Genomic_DNA"/>
</dbReference>
<keyword evidence="2" id="KW-1185">Reference proteome</keyword>
<evidence type="ECO:0000313" key="1">
    <source>
        <dbReference type="EMBL" id="GFY02138.1"/>
    </source>
</evidence>
<dbReference type="AlphaFoldDB" id="A0A8X6VBS9"/>
<reference evidence="1" key="1">
    <citation type="submission" date="2020-08" db="EMBL/GenBank/DDBJ databases">
        <title>Multicomponent nature underlies the extraordinary mechanical properties of spider dragline silk.</title>
        <authorList>
            <person name="Kono N."/>
            <person name="Nakamura H."/>
            <person name="Mori M."/>
            <person name="Yoshida Y."/>
            <person name="Ohtoshi R."/>
            <person name="Malay A.D."/>
            <person name="Moran D.A.P."/>
            <person name="Tomita M."/>
            <person name="Numata K."/>
            <person name="Arakawa K."/>
        </authorList>
    </citation>
    <scope>NUCLEOTIDE SEQUENCE</scope>
</reference>
<sequence length="121" mass="14148">MNMQRKENFQMLPKELHQLKYEAISVPQDSVPLFKKTQERKSSTCYLLITKDVTSLRPVPLETRRVGERCTLNLSRAQTPSCWLGVVVKRGQLKHRPRHLTMVQNYVVRRQKPSCSGTVRR</sequence>
<gene>
    <name evidence="1" type="primary">NCL1_18943</name>
    <name evidence="1" type="ORF">TNCV_5099991</name>
</gene>
<comment type="caution">
    <text evidence="1">The sequence shown here is derived from an EMBL/GenBank/DDBJ whole genome shotgun (WGS) entry which is preliminary data.</text>
</comment>
<accession>A0A8X6VBS9</accession>
<organism evidence="1 2">
    <name type="scientific">Trichonephila clavipes</name>
    <name type="common">Golden silk orbweaver</name>
    <name type="synonym">Nephila clavipes</name>
    <dbReference type="NCBI Taxonomy" id="2585209"/>
    <lineage>
        <taxon>Eukaryota</taxon>
        <taxon>Metazoa</taxon>
        <taxon>Ecdysozoa</taxon>
        <taxon>Arthropoda</taxon>
        <taxon>Chelicerata</taxon>
        <taxon>Arachnida</taxon>
        <taxon>Araneae</taxon>
        <taxon>Araneomorphae</taxon>
        <taxon>Entelegynae</taxon>
        <taxon>Araneoidea</taxon>
        <taxon>Nephilidae</taxon>
        <taxon>Trichonephila</taxon>
    </lineage>
</organism>
<proteinExistence type="predicted"/>
<dbReference type="Proteomes" id="UP000887159">
    <property type="component" value="Unassembled WGS sequence"/>
</dbReference>